<dbReference type="Pfam" id="PF07264">
    <property type="entry name" value="EI24"/>
    <property type="match status" value="1"/>
</dbReference>
<sequence length="221" mass="23961">MFSAFSKAIGQLSDPKTRGALWLGIGGALLVMVILGVGASVGLTYVPRTGMDWLDGIIFGAGILSVMMLVWLFFPATVIIVTSLLLERVARAVEARHYPTLPPPRDVPLSEDIKGSVVLALKALGLNILFLPAYLFLGPLSPLLFIALNGYLLGREYFQQVAMRRLSLPEVEPAFRASRSRYWMAGGLIAALGTIPIVNLLIPVLATALFIHLFQTRRSGS</sequence>
<gene>
    <name evidence="6" type="ORF">ACFSM5_19475</name>
</gene>
<feature type="transmembrane region" description="Helical" evidence="5">
    <location>
        <begin position="182"/>
        <end position="211"/>
    </location>
</feature>
<reference evidence="7" key="1">
    <citation type="journal article" date="2019" name="Int. J. Syst. Evol. Microbiol.">
        <title>The Global Catalogue of Microorganisms (GCM) 10K type strain sequencing project: providing services to taxonomists for standard genome sequencing and annotation.</title>
        <authorList>
            <consortium name="The Broad Institute Genomics Platform"/>
            <consortium name="The Broad Institute Genome Sequencing Center for Infectious Disease"/>
            <person name="Wu L."/>
            <person name="Ma J."/>
        </authorList>
    </citation>
    <scope>NUCLEOTIDE SEQUENCE [LARGE SCALE GENOMIC DNA]</scope>
    <source>
        <strain evidence="7">CGMCC 1.19062</strain>
    </source>
</reference>
<feature type="transmembrane region" description="Helical" evidence="5">
    <location>
        <begin position="57"/>
        <end position="86"/>
    </location>
</feature>
<evidence type="ECO:0000256" key="5">
    <source>
        <dbReference type="SAM" id="Phobius"/>
    </source>
</evidence>
<accession>A0ABW5DVD0</accession>
<dbReference type="EMBL" id="JBHUIP010000016">
    <property type="protein sequence ID" value="MFD2265092.1"/>
    <property type="molecule type" value="Genomic_DNA"/>
</dbReference>
<comment type="subcellular location">
    <subcellularLocation>
        <location evidence="1">Membrane</location>
        <topology evidence="1">Multi-pass membrane protein</topology>
    </subcellularLocation>
</comment>
<dbReference type="InterPro" id="IPR059112">
    <property type="entry name" value="CysZ/EI24"/>
</dbReference>
<keyword evidence="3 5" id="KW-1133">Transmembrane helix</keyword>
<keyword evidence="7" id="KW-1185">Reference proteome</keyword>
<evidence type="ECO:0000256" key="1">
    <source>
        <dbReference type="ARBA" id="ARBA00004141"/>
    </source>
</evidence>
<organism evidence="6 7">
    <name type="scientific">Lacibacterium aquatile</name>
    <dbReference type="NCBI Taxonomy" id="1168082"/>
    <lineage>
        <taxon>Bacteria</taxon>
        <taxon>Pseudomonadati</taxon>
        <taxon>Pseudomonadota</taxon>
        <taxon>Alphaproteobacteria</taxon>
        <taxon>Rhodospirillales</taxon>
        <taxon>Rhodospirillaceae</taxon>
    </lineage>
</organism>
<evidence type="ECO:0000256" key="2">
    <source>
        <dbReference type="ARBA" id="ARBA00022692"/>
    </source>
</evidence>
<evidence type="ECO:0000313" key="7">
    <source>
        <dbReference type="Proteomes" id="UP001597295"/>
    </source>
</evidence>
<evidence type="ECO:0000313" key="6">
    <source>
        <dbReference type="EMBL" id="MFD2265092.1"/>
    </source>
</evidence>
<evidence type="ECO:0000256" key="3">
    <source>
        <dbReference type="ARBA" id="ARBA00022989"/>
    </source>
</evidence>
<keyword evidence="4 5" id="KW-0472">Membrane</keyword>
<proteinExistence type="predicted"/>
<comment type="caution">
    <text evidence="6">The sequence shown here is derived from an EMBL/GenBank/DDBJ whole genome shotgun (WGS) entry which is preliminary data.</text>
</comment>
<keyword evidence="2 5" id="KW-0812">Transmembrane</keyword>
<name>A0ABW5DVD0_9PROT</name>
<protein>
    <submittedName>
        <fullName evidence="6">EI24 domain-containing protein</fullName>
    </submittedName>
</protein>
<dbReference type="RefSeq" id="WP_379878264.1">
    <property type="nucleotide sequence ID" value="NZ_JBHUIP010000016.1"/>
</dbReference>
<evidence type="ECO:0000256" key="4">
    <source>
        <dbReference type="ARBA" id="ARBA00023136"/>
    </source>
</evidence>
<dbReference type="Proteomes" id="UP001597295">
    <property type="component" value="Unassembled WGS sequence"/>
</dbReference>
<feature type="transmembrane region" description="Helical" evidence="5">
    <location>
        <begin position="21"/>
        <end position="45"/>
    </location>
</feature>
<feature type="transmembrane region" description="Helical" evidence="5">
    <location>
        <begin position="124"/>
        <end position="148"/>
    </location>
</feature>